<dbReference type="PaxDb" id="2903-EOD18003"/>
<dbReference type="GeneID" id="19046004"/>
<dbReference type="CDD" id="cd00060">
    <property type="entry name" value="FHA"/>
    <property type="match status" value="1"/>
</dbReference>
<protein>
    <recommendedName>
        <fullName evidence="2">FHA domain-containing protein</fullName>
    </recommendedName>
</protein>
<feature type="domain" description="FHA" evidence="2">
    <location>
        <begin position="53"/>
        <end position="112"/>
    </location>
</feature>
<proteinExistence type="predicted"/>
<evidence type="ECO:0000313" key="4">
    <source>
        <dbReference type="Proteomes" id="UP000013827"/>
    </source>
</evidence>
<evidence type="ECO:0000313" key="3">
    <source>
        <dbReference type="EnsemblProtists" id="EOD18003"/>
    </source>
</evidence>
<dbReference type="HOGENOM" id="CLU_411316_0_0_1"/>
<name>A0A0D3J3B8_EMIH1</name>
<keyword evidence="1" id="KW-0175">Coiled coil</keyword>
<dbReference type="InterPro" id="IPR025285">
    <property type="entry name" value="DUF4145"/>
</dbReference>
<dbReference type="Gene3D" id="2.60.200.20">
    <property type="match status" value="1"/>
</dbReference>
<reference evidence="3" key="2">
    <citation type="submission" date="2024-10" db="UniProtKB">
        <authorList>
            <consortium name="EnsemblProtists"/>
        </authorList>
    </citation>
    <scope>IDENTIFICATION</scope>
</reference>
<dbReference type="KEGG" id="ehx:EMIHUDRAFT_196018"/>
<dbReference type="PROSITE" id="PS50006">
    <property type="entry name" value="FHA_DOMAIN"/>
    <property type="match status" value="1"/>
</dbReference>
<dbReference type="EnsemblProtists" id="EOD18003">
    <property type="protein sequence ID" value="EOD18003"/>
    <property type="gene ID" value="EMIHUDRAFT_196018"/>
</dbReference>
<reference evidence="4" key="1">
    <citation type="journal article" date="2013" name="Nature">
        <title>Pan genome of the phytoplankton Emiliania underpins its global distribution.</title>
        <authorList>
            <person name="Read B.A."/>
            <person name="Kegel J."/>
            <person name="Klute M.J."/>
            <person name="Kuo A."/>
            <person name="Lefebvre S.C."/>
            <person name="Maumus F."/>
            <person name="Mayer C."/>
            <person name="Miller J."/>
            <person name="Monier A."/>
            <person name="Salamov A."/>
            <person name="Young J."/>
            <person name="Aguilar M."/>
            <person name="Claverie J.M."/>
            <person name="Frickenhaus S."/>
            <person name="Gonzalez K."/>
            <person name="Herman E.K."/>
            <person name="Lin Y.C."/>
            <person name="Napier J."/>
            <person name="Ogata H."/>
            <person name="Sarno A.F."/>
            <person name="Shmutz J."/>
            <person name="Schroeder D."/>
            <person name="de Vargas C."/>
            <person name="Verret F."/>
            <person name="von Dassow P."/>
            <person name="Valentin K."/>
            <person name="Van de Peer Y."/>
            <person name="Wheeler G."/>
            <person name="Dacks J.B."/>
            <person name="Delwiche C.F."/>
            <person name="Dyhrman S.T."/>
            <person name="Glockner G."/>
            <person name="John U."/>
            <person name="Richards T."/>
            <person name="Worden A.Z."/>
            <person name="Zhang X."/>
            <person name="Grigoriev I.V."/>
            <person name="Allen A.E."/>
            <person name="Bidle K."/>
            <person name="Borodovsky M."/>
            <person name="Bowler C."/>
            <person name="Brownlee C."/>
            <person name="Cock J.M."/>
            <person name="Elias M."/>
            <person name="Gladyshev V.N."/>
            <person name="Groth M."/>
            <person name="Guda C."/>
            <person name="Hadaegh A."/>
            <person name="Iglesias-Rodriguez M.D."/>
            <person name="Jenkins J."/>
            <person name="Jones B.M."/>
            <person name="Lawson T."/>
            <person name="Leese F."/>
            <person name="Lindquist E."/>
            <person name="Lobanov A."/>
            <person name="Lomsadze A."/>
            <person name="Malik S.B."/>
            <person name="Marsh M.E."/>
            <person name="Mackinder L."/>
            <person name="Mock T."/>
            <person name="Mueller-Roeber B."/>
            <person name="Pagarete A."/>
            <person name="Parker M."/>
            <person name="Probert I."/>
            <person name="Quesneville H."/>
            <person name="Raines C."/>
            <person name="Rensing S.A."/>
            <person name="Riano-Pachon D.M."/>
            <person name="Richier S."/>
            <person name="Rokitta S."/>
            <person name="Shiraiwa Y."/>
            <person name="Soanes D.M."/>
            <person name="van der Giezen M."/>
            <person name="Wahlund T.M."/>
            <person name="Williams B."/>
            <person name="Wilson W."/>
            <person name="Wolfe G."/>
            <person name="Wurch L.L."/>
        </authorList>
    </citation>
    <scope>NUCLEOTIDE SEQUENCE</scope>
</reference>
<dbReference type="InterPro" id="IPR008984">
    <property type="entry name" value="SMAD_FHA_dom_sf"/>
</dbReference>
<dbReference type="Pfam" id="PF00498">
    <property type="entry name" value="FHA"/>
    <property type="match status" value="1"/>
</dbReference>
<dbReference type="Pfam" id="PF13643">
    <property type="entry name" value="DUF4145"/>
    <property type="match status" value="1"/>
</dbReference>
<accession>A0A0D3J3B8</accession>
<dbReference type="AlphaFoldDB" id="A0A0D3J3B8"/>
<organism evidence="3 4">
    <name type="scientific">Emiliania huxleyi (strain CCMP1516)</name>
    <dbReference type="NCBI Taxonomy" id="280463"/>
    <lineage>
        <taxon>Eukaryota</taxon>
        <taxon>Haptista</taxon>
        <taxon>Haptophyta</taxon>
        <taxon>Prymnesiophyceae</taxon>
        <taxon>Isochrysidales</taxon>
        <taxon>Noelaerhabdaceae</taxon>
        <taxon>Emiliania</taxon>
    </lineage>
</organism>
<dbReference type="SUPFAM" id="SSF49879">
    <property type="entry name" value="SMAD/FHA domain"/>
    <property type="match status" value="1"/>
</dbReference>
<evidence type="ECO:0000256" key="1">
    <source>
        <dbReference type="SAM" id="Coils"/>
    </source>
</evidence>
<feature type="coiled-coil region" evidence="1">
    <location>
        <begin position="390"/>
        <end position="445"/>
    </location>
</feature>
<dbReference type="RefSeq" id="XP_005770432.1">
    <property type="nucleotide sequence ID" value="XM_005770375.1"/>
</dbReference>
<evidence type="ECO:0000259" key="2">
    <source>
        <dbReference type="PROSITE" id="PS50006"/>
    </source>
</evidence>
<sequence>MDFAATQNFCEGATQNFCDGDESDEEDKPQLIRLLDGGNAGVTMLPSVDGGVLSIGRAASDDGASALLLTDESQPQPPKVSARQAEVRLVNGAFTLHVLSSATFTFVNEQHYIKPGGGSPPAVSLFHEDTLRFGGGIKASQRYDKFVFRVHAPEHPRPGNNGVAAAAQGGVTGEMPIVAEQIGSGEGDGEWAKASLLLPAVATEAAIAAPSAATSSEAPSAPAASLLGKRAAPASDVMLGAAAGCAVAGGAVAGGEPASTESASAGQASVAGSAGREFQVATLSSSARGVERGFKVRFSARGPEQAGWSSVLPPVLQFAVVKRESITPSLQRVAFRLTDLAGEFEPWLKFVRSSSSRCGCMQLPGGASVITTAVVGSELACELVGGGGALAEMERQLAAKSRAMSELAAERDAEAAARKEAEERAVELQQEVEEWENLSRDAATMREGMGQQADCGPGELTQQVDDLWSVVEEPGDELRQRDQELMRKVRLLLERALNRTFDGGRAVPTGFRKMALHDKLGSLRASRNIPDSLFSVAHQLRLVGNVASHDTDHPHPPRGQLLDLVASLKQEMILCSRSRAARASAGARLPKWRQSGELEAAYSTGRGGLPSGGGGLPFGG</sequence>
<dbReference type="InterPro" id="IPR000253">
    <property type="entry name" value="FHA_dom"/>
</dbReference>
<keyword evidence="4" id="KW-1185">Reference proteome</keyword>
<dbReference type="Proteomes" id="UP000013827">
    <property type="component" value="Unassembled WGS sequence"/>
</dbReference>